<accession>A0A1F6BLK4</accession>
<dbReference type="STRING" id="1798468.A2110_01790"/>
<dbReference type="Proteomes" id="UP000176273">
    <property type="component" value="Unassembled WGS sequence"/>
</dbReference>
<proteinExistence type="predicted"/>
<comment type="caution">
    <text evidence="1">The sequence shown here is derived from an EMBL/GenBank/DDBJ whole genome shotgun (WGS) entry which is preliminary data.</text>
</comment>
<dbReference type="EMBL" id="MFKH01000001">
    <property type="protein sequence ID" value="OGG37801.1"/>
    <property type="molecule type" value="Genomic_DNA"/>
</dbReference>
<name>A0A1F6BLK4_9BACT</name>
<dbReference type="AlphaFoldDB" id="A0A1F6BLK4"/>
<protein>
    <submittedName>
        <fullName evidence="1">Uncharacterized protein</fullName>
    </submittedName>
</protein>
<evidence type="ECO:0000313" key="2">
    <source>
        <dbReference type="Proteomes" id="UP000176273"/>
    </source>
</evidence>
<reference evidence="1 2" key="1">
    <citation type="journal article" date="2016" name="Nat. Commun.">
        <title>Thousands of microbial genomes shed light on interconnected biogeochemical processes in an aquifer system.</title>
        <authorList>
            <person name="Anantharaman K."/>
            <person name="Brown C.T."/>
            <person name="Hug L.A."/>
            <person name="Sharon I."/>
            <person name="Castelle C.J."/>
            <person name="Probst A.J."/>
            <person name="Thomas B.C."/>
            <person name="Singh A."/>
            <person name="Wilkins M.J."/>
            <person name="Karaoz U."/>
            <person name="Brodie E.L."/>
            <person name="Williams K.H."/>
            <person name="Hubbard S.S."/>
            <person name="Banfield J.F."/>
        </authorList>
    </citation>
    <scope>NUCLEOTIDE SEQUENCE [LARGE SCALE GENOMIC DNA]</scope>
</reference>
<sequence>MTQDVSDLRANANEAIVRAAQVIGKSKQRRVIFEAIYKGKRMIKTAEELANLFTHIKPQNRRRILALDCARALVNDKLVEQVKDPKTKRAAYRKVGFYTKHRDRILRIVDNPKGAEKIATKQNPIGKNEAWVRILVPKAAQPVFVTVGDIYSFATNRKSIKINPDLLRNIKEEEIKERFKKIIKESGVFKDWGGEKSDLYSTRVQIRKGKRVATAIVFKGRATKGKLTPEKMGKRGDQIDRLFQSAAELFLVVYPGQIDESIVNQMHVFALAKATTSKSPIYYGVIDHDDLLELFS</sequence>
<gene>
    <name evidence="1" type="ORF">A2110_01790</name>
</gene>
<evidence type="ECO:0000313" key="1">
    <source>
        <dbReference type="EMBL" id="OGG37801.1"/>
    </source>
</evidence>
<organism evidence="1 2">
    <name type="scientific">Candidatus Jorgensenbacteria bacterium GWA1_54_12</name>
    <dbReference type="NCBI Taxonomy" id="1798468"/>
    <lineage>
        <taxon>Bacteria</taxon>
        <taxon>Candidatus Joergenseniibacteriota</taxon>
    </lineage>
</organism>